<dbReference type="GO" id="GO:0016020">
    <property type="term" value="C:membrane"/>
    <property type="evidence" value="ECO:0007669"/>
    <property type="project" value="InterPro"/>
</dbReference>
<dbReference type="Proteomes" id="UP000006377">
    <property type="component" value="Chromosome"/>
</dbReference>
<dbReference type="HOGENOM" id="CLU_018816_13_4_5"/>
<evidence type="ECO:0000313" key="10">
    <source>
        <dbReference type="Proteomes" id="UP000006377"/>
    </source>
</evidence>
<keyword evidence="10" id="KW-1185">Reference proteome</keyword>
<dbReference type="PANTHER" id="PTHR30097">
    <property type="entry name" value="CATION EFFLUX SYSTEM PROTEIN CUSB"/>
    <property type="match status" value="1"/>
</dbReference>
<dbReference type="Pfam" id="PF13115">
    <property type="entry name" value="YtkA"/>
    <property type="match status" value="1"/>
</dbReference>
<dbReference type="eggNOG" id="COG0845">
    <property type="taxonomic scope" value="Bacteria"/>
</dbReference>
<comment type="similarity">
    <text evidence="1">Belongs to the membrane fusion protein (MFP) (TC 8.A.1) family.</text>
</comment>
<dbReference type="KEGG" id="pla:Plav_0354"/>
<dbReference type="AlphaFoldDB" id="A7HPZ4"/>
<dbReference type="GO" id="GO:0060003">
    <property type="term" value="P:copper ion export"/>
    <property type="evidence" value="ECO:0007669"/>
    <property type="project" value="TreeGrafter"/>
</dbReference>
<keyword evidence="4" id="KW-0406">Ion transport</keyword>
<dbReference type="NCBIfam" id="TIGR01730">
    <property type="entry name" value="RND_mfp"/>
    <property type="match status" value="1"/>
</dbReference>
<dbReference type="Pfam" id="PF25975">
    <property type="entry name" value="CzcB_C"/>
    <property type="match status" value="1"/>
</dbReference>
<dbReference type="GO" id="GO:0030288">
    <property type="term" value="C:outer membrane-bounded periplasmic space"/>
    <property type="evidence" value="ECO:0007669"/>
    <property type="project" value="TreeGrafter"/>
</dbReference>
<evidence type="ECO:0000256" key="4">
    <source>
        <dbReference type="ARBA" id="ARBA00023065"/>
    </source>
</evidence>
<name>A7HPZ4_PARL1</name>
<dbReference type="GO" id="GO:0015679">
    <property type="term" value="P:plasma membrane copper ion transport"/>
    <property type="evidence" value="ECO:0007669"/>
    <property type="project" value="TreeGrafter"/>
</dbReference>
<gene>
    <name evidence="9" type="ordered locus">Plav_0354</name>
</gene>
<dbReference type="PANTHER" id="PTHR30097:SF15">
    <property type="entry name" value="CATION EFFLUX SYSTEM PROTEIN CUSB"/>
    <property type="match status" value="1"/>
</dbReference>
<dbReference type="Gene3D" id="2.40.30.170">
    <property type="match status" value="1"/>
</dbReference>
<evidence type="ECO:0000313" key="9">
    <source>
        <dbReference type="EMBL" id="ABS61977.1"/>
    </source>
</evidence>
<dbReference type="Pfam" id="PF25954">
    <property type="entry name" value="Beta-barrel_RND_2"/>
    <property type="match status" value="1"/>
</dbReference>
<keyword evidence="2" id="KW-0813">Transport</keyword>
<evidence type="ECO:0000259" key="5">
    <source>
        <dbReference type="Pfam" id="PF13115"/>
    </source>
</evidence>
<evidence type="ECO:0000259" key="7">
    <source>
        <dbReference type="Pfam" id="PF25954"/>
    </source>
</evidence>
<feature type="domain" description="CusB-like beta-barrel" evidence="7">
    <location>
        <begin position="355"/>
        <end position="429"/>
    </location>
</feature>
<dbReference type="GO" id="GO:0046914">
    <property type="term" value="F:transition metal ion binding"/>
    <property type="evidence" value="ECO:0007669"/>
    <property type="project" value="TreeGrafter"/>
</dbReference>
<feature type="domain" description="YtkA-like" evidence="5">
    <location>
        <begin position="28"/>
        <end position="115"/>
    </location>
</feature>
<evidence type="ECO:0000256" key="1">
    <source>
        <dbReference type="ARBA" id="ARBA00009477"/>
    </source>
</evidence>
<keyword evidence="3" id="KW-0732">Signal</keyword>
<feature type="domain" description="CzcB-like C-terminal circularly permuted SH3-like" evidence="8">
    <location>
        <begin position="439"/>
        <end position="498"/>
    </location>
</feature>
<dbReference type="GO" id="GO:0022857">
    <property type="term" value="F:transmembrane transporter activity"/>
    <property type="evidence" value="ECO:0007669"/>
    <property type="project" value="InterPro"/>
</dbReference>
<evidence type="ECO:0000259" key="6">
    <source>
        <dbReference type="Pfam" id="PF25919"/>
    </source>
</evidence>
<dbReference type="InterPro" id="IPR051909">
    <property type="entry name" value="MFP_Cation_Efflux"/>
</dbReference>
<dbReference type="InterPro" id="IPR032693">
    <property type="entry name" value="YtkA-like_dom"/>
</dbReference>
<dbReference type="InterPro" id="IPR006143">
    <property type="entry name" value="RND_pump_MFP"/>
</dbReference>
<protein>
    <submittedName>
        <fullName evidence="9">Efflux transporter, RND family, MFP subunit</fullName>
    </submittedName>
</protein>
<dbReference type="OrthoDB" id="9806939at2"/>
<dbReference type="STRING" id="402881.Plav_0354"/>
<dbReference type="InterPro" id="IPR058792">
    <property type="entry name" value="Beta-barrel_RND_2"/>
</dbReference>
<evidence type="ECO:0000256" key="2">
    <source>
        <dbReference type="ARBA" id="ARBA00022448"/>
    </source>
</evidence>
<reference evidence="9 10" key="1">
    <citation type="journal article" date="2011" name="Stand. Genomic Sci.">
        <title>Complete genome sequence of Parvibaculum lavamentivorans type strain (DS-1(T)).</title>
        <authorList>
            <person name="Schleheck D."/>
            <person name="Weiss M."/>
            <person name="Pitluck S."/>
            <person name="Bruce D."/>
            <person name="Land M.L."/>
            <person name="Han S."/>
            <person name="Saunders E."/>
            <person name="Tapia R."/>
            <person name="Detter C."/>
            <person name="Brettin T."/>
            <person name="Han J."/>
            <person name="Woyke T."/>
            <person name="Goodwin L."/>
            <person name="Pennacchio L."/>
            <person name="Nolan M."/>
            <person name="Cook A.M."/>
            <person name="Kjelleberg S."/>
            <person name="Thomas T."/>
        </authorList>
    </citation>
    <scope>NUCLEOTIDE SEQUENCE [LARGE SCALE GENOMIC DNA]</scope>
    <source>
        <strain evidence="10">DS-1 / DSM 13023 / NCIMB 13966</strain>
    </source>
</reference>
<dbReference type="Gene3D" id="2.40.420.20">
    <property type="match status" value="1"/>
</dbReference>
<accession>A7HPZ4</accession>
<dbReference type="InterPro" id="IPR058790">
    <property type="entry name" value="BSH_CusB"/>
</dbReference>
<dbReference type="Pfam" id="PF25919">
    <property type="entry name" value="BSH_CusB"/>
    <property type="match status" value="1"/>
</dbReference>
<evidence type="ECO:0000259" key="8">
    <source>
        <dbReference type="Pfam" id="PF25975"/>
    </source>
</evidence>
<dbReference type="FunFam" id="2.40.420.20:FF:000003">
    <property type="entry name" value="Cation efflux system protein cusB"/>
    <property type="match status" value="1"/>
</dbReference>
<sequence length="518" mass="55036">MVRLPKAFAIAALAAVVAAIGVWSIAGAQSQTYKFEAVSEEIPVGERVRIEVRLHDPSGKPVPAGDIDIVSTRLDMGPDGMAMMDTPLKPVPADAPDVIVFETKIVMAGRWALTIEAEIDGVPAPVKGIVIYTAVEKKADATPATPAAGERKIRYYRNPMGLPDISPVPKKDSMGMDYIPVYEDDFAGPAGTVRVGLEKMQRAGVRTAPVERRDLVRAVRGAGTVMADEARVALVTARFDGFVERLDVRTTGGTVTAGEPLLTAWIESDELLRKQADYLSALSRGGSDVERAAKNLRLFGISSAVIAEMARTRAPARVVTFDAPLGGTVIEKPSLDGMRFSAGDTLFKIADLSALWVMVEIAEQDLAFVRPGQTARLSMPAMPGDTREAIVDFVYPDIGMATRSGRVRLVVPNADGRLKLGHFVSVEIDTLVGGGPALAVPVASVIDDGTRQVVFVARGNGLFEPRDVRLGARAGADVEIREGLAAGEEIVTSGIFLIDAESNLQTALSAFTAEPVAP</sequence>
<dbReference type="EMBL" id="CP000774">
    <property type="protein sequence ID" value="ABS61977.1"/>
    <property type="molecule type" value="Genomic_DNA"/>
</dbReference>
<proteinExistence type="inferred from homology"/>
<evidence type="ECO:0000256" key="3">
    <source>
        <dbReference type="ARBA" id="ARBA00022729"/>
    </source>
</evidence>
<dbReference type="SUPFAM" id="SSF111369">
    <property type="entry name" value="HlyD-like secretion proteins"/>
    <property type="match status" value="1"/>
</dbReference>
<organism evidence="9 10">
    <name type="scientific">Parvibaculum lavamentivorans (strain DS-1 / DSM 13023 / NCIMB 13966)</name>
    <dbReference type="NCBI Taxonomy" id="402881"/>
    <lineage>
        <taxon>Bacteria</taxon>
        <taxon>Pseudomonadati</taxon>
        <taxon>Pseudomonadota</taxon>
        <taxon>Alphaproteobacteria</taxon>
        <taxon>Hyphomicrobiales</taxon>
        <taxon>Parvibaculaceae</taxon>
        <taxon>Parvibaculum</taxon>
    </lineage>
</organism>
<feature type="domain" description="CusB-like barrel-sandwich hybrid" evidence="6">
    <location>
        <begin position="232"/>
        <end position="350"/>
    </location>
</feature>
<dbReference type="FunFam" id="2.40.30.170:FF:000010">
    <property type="entry name" value="Efflux RND transporter periplasmic adaptor subunit"/>
    <property type="match status" value="1"/>
</dbReference>
<dbReference type="InterPro" id="IPR058649">
    <property type="entry name" value="CzcB_C"/>
</dbReference>